<protein>
    <submittedName>
        <fullName evidence="2">Class I SAM-dependent rRNA methyltransferase</fullName>
    </submittedName>
</protein>
<dbReference type="Gene3D" id="2.60.40.1180">
    <property type="entry name" value="Golgi alpha-mannosidase II"/>
    <property type="match status" value="1"/>
</dbReference>
<reference evidence="2" key="1">
    <citation type="submission" date="2021-03" db="EMBL/GenBank/DDBJ databases">
        <title>Genome sequencing and assembly of Tianweitania sediminis.</title>
        <authorList>
            <person name="Chhetri G."/>
        </authorList>
    </citation>
    <scope>NUCLEOTIDE SEQUENCE</scope>
    <source>
        <strain evidence="2">Z8</strain>
    </source>
</reference>
<dbReference type="EMBL" id="JAGIYY010000011">
    <property type="protein sequence ID" value="MBP0441088.1"/>
    <property type="molecule type" value="Genomic_DNA"/>
</dbReference>
<dbReference type="Proteomes" id="UP000666240">
    <property type="component" value="Unassembled WGS sequence"/>
</dbReference>
<evidence type="ECO:0000313" key="3">
    <source>
        <dbReference type="Proteomes" id="UP000666240"/>
    </source>
</evidence>
<proteinExistence type="predicted"/>
<sequence>MDPLKPTRGARRDRDNRKSPRAPAEGGPARDTHSKPLANPLVSAANPRRQPRLPESKGEPVQNKAPAAERRSGALPAETLPLILEVAPSADYALIDSGNGEKLEQYGPYRIVRPEGQAIWTRALAERDWENVDAVFTGDTDEEGLGRWRFPKAALGETWPMRHDCIDYLGRFTSFRHVGVFPEQGPHWAFMEKQIRTAGRPVKVLNLFGYTGLASLVAARAGAEVTHVDASKKAIGWARENQEMARLADKPIRWICEDAMKFAEREARRGSQYDIVLFDPPAYGRGPKGEVWQLFSDLPRLTDLTRTILTPKPLSVVLTAYSIRASFFAIHTLMRDAFAGMGGRVESGELIIREQSAGRALSTSLFSRWVAQ</sequence>
<comment type="caution">
    <text evidence="2">The sequence shown here is derived from an EMBL/GenBank/DDBJ whole genome shotgun (WGS) entry which is preliminary data.</text>
</comment>
<dbReference type="PANTHER" id="PTHR43042:SF2">
    <property type="entry name" value="SAM-DEPENDENT METHYLTRANSFERASE"/>
    <property type="match status" value="1"/>
</dbReference>
<keyword evidence="2" id="KW-0808">Transferase</keyword>
<dbReference type="Pfam" id="PF03602">
    <property type="entry name" value="Cons_hypoth95"/>
    <property type="match status" value="1"/>
</dbReference>
<feature type="region of interest" description="Disordered" evidence="1">
    <location>
        <begin position="1"/>
        <end position="73"/>
    </location>
</feature>
<dbReference type="InterPro" id="IPR013780">
    <property type="entry name" value="Glyco_hydro_b"/>
</dbReference>
<dbReference type="PANTHER" id="PTHR43042">
    <property type="entry name" value="SAM-DEPENDENT METHYLTRANSFERASE"/>
    <property type="match status" value="1"/>
</dbReference>
<evidence type="ECO:0000313" key="2">
    <source>
        <dbReference type="EMBL" id="MBP0441088.1"/>
    </source>
</evidence>
<keyword evidence="2" id="KW-0489">Methyltransferase</keyword>
<dbReference type="Gene3D" id="3.40.50.150">
    <property type="entry name" value="Vaccinia Virus protein VP39"/>
    <property type="match status" value="1"/>
</dbReference>
<dbReference type="RefSeq" id="WP_209337121.1">
    <property type="nucleotide sequence ID" value="NZ_JAGIYY010000011.1"/>
</dbReference>
<dbReference type="GO" id="GO:0032259">
    <property type="term" value="P:methylation"/>
    <property type="evidence" value="ECO:0007669"/>
    <property type="project" value="UniProtKB-KW"/>
</dbReference>
<dbReference type="CDD" id="cd02440">
    <property type="entry name" value="AdoMet_MTases"/>
    <property type="match status" value="1"/>
</dbReference>
<dbReference type="InterPro" id="IPR029063">
    <property type="entry name" value="SAM-dependent_MTases_sf"/>
</dbReference>
<organism evidence="2 3">
    <name type="scientific">Tianweitania sediminis</name>
    <dbReference type="NCBI Taxonomy" id="1502156"/>
    <lineage>
        <taxon>Bacteria</taxon>
        <taxon>Pseudomonadati</taxon>
        <taxon>Pseudomonadota</taxon>
        <taxon>Alphaproteobacteria</taxon>
        <taxon>Hyphomicrobiales</taxon>
        <taxon>Phyllobacteriaceae</taxon>
        <taxon>Tianweitania</taxon>
    </lineage>
</organism>
<dbReference type="AlphaFoldDB" id="A0A8J7R4L6"/>
<dbReference type="GO" id="GO:0008168">
    <property type="term" value="F:methyltransferase activity"/>
    <property type="evidence" value="ECO:0007669"/>
    <property type="project" value="UniProtKB-KW"/>
</dbReference>
<gene>
    <name evidence="2" type="ORF">J5Y06_20765</name>
</gene>
<name>A0A8J7R4L6_9HYPH</name>
<dbReference type="SUPFAM" id="SSF53335">
    <property type="entry name" value="S-adenosyl-L-methionine-dependent methyltransferases"/>
    <property type="match status" value="1"/>
</dbReference>
<accession>A0A8J7R4L6</accession>
<keyword evidence="3" id="KW-1185">Reference proteome</keyword>
<evidence type="ECO:0000256" key="1">
    <source>
        <dbReference type="SAM" id="MobiDB-lite"/>
    </source>
</evidence>